<dbReference type="EMBL" id="AMCW01000110">
    <property type="protein sequence ID" value="EKK00901.1"/>
    <property type="molecule type" value="Genomic_DNA"/>
</dbReference>
<evidence type="ECO:0000313" key="2">
    <source>
        <dbReference type="Proteomes" id="UP000007993"/>
    </source>
</evidence>
<dbReference type="AlphaFoldDB" id="K5E542"/>
<gene>
    <name evidence="1" type="ORF">RBSH_03777</name>
</gene>
<proteinExistence type="predicted"/>
<dbReference type="Proteomes" id="UP000007993">
    <property type="component" value="Unassembled WGS sequence"/>
</dbReference>
<protein>
    <submittedName>
        <fullName evidence="1">Uncharacterized protein</fullName>
    </submittedName>
</protein>
<organism evidence="1 2">
    <name type="scientific">Rhodopirellula baltica SH28</name>
    <dbReference type="NCBI Taxonomy" id="993517"/>
    <lineage>
        <taxon>Bacteria</taxon>
        <taxon>Pseudomonadati</taxon>
        <taxon>Planctomycetota</taxon>
        <taxon>Planctomycetia</taxon>
        <taxon>Pirellulales</taxon>
        <taxon>Pirellulaceae</taxon>
        <taxon>Rhodopirellula</taxon>
    </lineage>
</organism>
<name>K5E542_RHOBT</name>
<evidence type="ECO:0000313" key="1">
    <source>
        <dbReference type="EMBL" id="EKK00901.1"/>
    </source>
</evidence>
<comment type="caution">
    <text evidence="1">The sequence shown here is derived from an EMBL/GenBank/DDBJ whole genome shotgun (WGS) entry which is preliminary data.</text>
</comment>
<sequence length="46" mass="5364">MLIVFDTCWMVLVPEILSRRWENDLTDPVTMDFVHLGDSPRDSQGQ</sequence>
<accession>K5E542</accession>
<reference evidence="1 2" key="1">
    <citation type="journal article" date="2013" name="Mar. Genomics">
        <title>Expression of sulfatases in Rhodopirellula baltica and the diversity of sulfatases in the genus Rhodopirellula.</title>
        <authorList>
            <person name="Wegner C.E."/>
            <person name="Richter-Heitmann T."/>
            <person name="Klindworth A."/>
            <person name="Klockow C."/>
            <person name="Richter M."/>
            <person name="Achstetter T."/>
            <person name="Glockner F.O."/>
            <person name="Harder J."/>
        </authorList>
    </citation>
    <scope>NUCLEOTIDE SEQUENCE [LARGE SCALE GENOMIC DNA]</scope>
    <source>
        <strain evidence="1 2">SH28</strain>
    </source>
</reference>
<dbReference type="PATRIC" id="fig|993517.3.peg.4103"/>